<dbReference type="Proteomes" id="UP000245609">
    <property type="component" value="Unassembled WGS sequence"/>
</dbReference>
<protein>
    <submittedName>
        <fullName evidence="2">Uncharacterized protein</fullName>
    </submittedName>
</protein>
<comment type="caution">
    <text evidence="2">The sequence shown here is derived from an EMBL/GenBank/DDBJ whole genome shotgun (WGS) entry which is preliminary data.</text>
</comment>
<reference evidence="2 3" key="1">
    <citation type="journal article" date="2018" name="MBio">
        <title>Comparative Genomics Reveals the Core Gene Toolbox for the Fungus-Insect Symbiosis.</title>
        <authorList>
            <person name="Wang Y."/>
            <person name="Stata M."/>
            <person name="Wang W."/>
            <person name="Stajich J.E."/>
            <person name="White M.M."/>
            <person name="Moncalvo J.M."/>
        </authorList>
    </citation>
    <scope>NUCLEOTIDE SEQUENCE [LARGE SCALE GENOMIC DNA]</scope>
    <source>
        <strain evidence="2 3">SC-DP-2</strain>
    </source>
</reference>
<dbReference type="AlphaFoldDB" id="A0A2T9ZI86"/>
<dbReference type="EMBL" id="MBFS01000140">
    <property type="protein sequence ID" value="PVV04305.1"/>
    <property type="molecule type" value="Genomic_DNA"/>
</dbReference>
<accession>A0A2T9ZI86</accession>
<keyword evidence="1" id="KW-0812">Transmembrane</keyword>
<keyword evidence="3" id="KW-1185">Reference proteome</keyword>
<dbReference type="OrthoDB" id="10542049at2759"/>
<evidence type="ECO:0000313" key="2">
    <source>
        <dbReference type="EMBL" id="PVV04305.1"/>
    </source>
</evidence>
<name>A0A2T9ZI86_9FUNG</name>
<feature type="transmembrane region" description="Helical" evidence="1">
    <location>
        <begin position="20"/>
        <end position="38"/>
    </location>
</feature>
<keyword evidence="1" id="KW-0472">Membrane</keyword>
<gene>
    <name evidence="2" type="ORF">BB560_001196</name>
</gene>
<organism evidence="2 3">
    <name type="scientific">Smittium megazygosporum</name>
    <dbReference type="NCBI Taxonomy" id="133381"/>
    <lineage>
        <taxon>Eukaryota</taxon>
        <taxon>Fungi</taxon>
        <taxon>Fungi incertae sedis</taxon>
        <taxon>Zoopagomycota</taxon>
        <taxon>Kickxellomycotina</taxon>
        <taxon>Harpellomycetes</taxon>
        <taxon>Harpellales</taxon>
        <taxon>Legeriomycetaceae</taxon>
        <taxon>Smittium</taxon>
    </lineage>
</organism>
<sequence>MSHYFLFKSKPTILDGHFELTPLYSMLSMMNFMFILGYRPFLYQEIKEEIEVELKNERVDRESENTKGIKTE</sequence>
<evidence type="ECO:0000313" key="3">
    <source>
        <dbReference type="Proteomes" id="UP000245609"/>
    </source>
</evidence>
<evidence type="ECO:0000256" key="1">
    <source>
        <dbReference type="SAM" id="Phobius"/>
    </source>
</evidence>
<proteinExistence type="predicted"/>
<keyword evidence="1" id="KW-1133">Transmembrane helix</keyword>